<comment type="pathway">
    <text evidence="2">Siderophore biosynthesis.</text>
</comment>
<dbReference type="PROSITE" id="PS51257">
    <property type="entry name" value="PROKAR_LIPOPROTEIN"/>
    <property type="match status" value="1"/>
</dbReference>
<evidence type="ECO:0000256" key="6">
    <source>
        <dbReference type="ARBA" id="ARBA00022857"/>
    </source>
</evidence>
<reference evidence="8" key="1">
    <citation type="journal article" date="2020" name="mSystems">
        <title>Genome- and Community-Level Interaction Insights into Carbon Utilization and Element Cycling Functions of Hydrothermarchaeota in Hydrothermal Sediment.</title>
        <authorList>
            <person name="Zhou Z."/>
            <person name="Liu Y."/>
            <person name="Xu W."/>
            <person name="Pan J."/>
            <person name="Luo Z.H."/>
            <person name="Li M."/>
        </authorList>
    </citation>
    <scope>NUCLEOTIDE SEQUENCE [LARGE SCALE GENOMIC DNA]</scope>
    <source>
        <strain evidence="8">HyVt-346</strain>
    </source>
</reference>
<comment type="cofactor">
    <cofactor evidence="1">
        <name>FAD</name>
        <dbReference type="ChEBI" id="CHEBI:57692"/>
    </cofactor>
</comment>
<evidence type="ECO:0000256" key="2">
    <source>
        <dbReference type="ARBA" id="ARBA00004924"/>
    </source>
</evidence>
<organism evidence="8">
    <name type="scientific">Pseudoalteromonas prydzensis</name>
    <dbReference type="NCBI Taxonomy" id="182141"/>
    <lineage>
        <taxon>Bacteria</taxon>
        <taxon>Pseudomonadati</taxon>
        <taxon>Pseudomonadota</taxon>
        <taxon>Gammaproteobacteria</taxon>
        <taxon>Alteromonadales</taxon>
        <taxon>Pseudoalteromonadaceae</taxon>
        <taxon>Pseudoalteromonas</taxon>
    </lineage>
</organism>
<evidence type="ECO:0000256" key="7">
    <source>
        <dbReference type="ARBA" id="ARBA00023002"/>
    </source>
</evidence>
<evidence type="ECO:0000256" key="1">
    <source>
        <dbReference type="ARBA" id="ARBA00001974"/>
    </source>
</evidence>
<dbReference type="Proteomes" id="UP000886188">
    <property type="component" value="Unassembled WGS sequence"/>
</dbReference>
<protein>
    <submittedName>
        <fullName evidence="8">Alcaligin biosynthesis protein</fullName>
    </submittedName>
</protein>
<dbReference type="Pfam" id="PF13434">
    <property type="entry name" value="Lys_Orn_oxgnase"/>
    <property type="match status" value="1"/>
</dbReference>
<dbReference type="PANTHER" id="PTHR42802:SF1">
    <property type="entry name" value="L-ORNITHINE N(5)-MONOOXYGENASE"/>
    <property type="match status" value="1"/>
</dbReference>
<comment type="similarity">
    <text evidence="3">Belongs to the lysine N(6)-hydroxylase/L-ornithine N(5)-oxygenase family.</text>
</comment>
<accession>A0A7V1CYY2</accession>
<dbReference type="Gene3D" id="3.50.50.60">
    <property type="entry name" value="FAD/NAD(P)-binding domain"/>
    <property type="match status" value="1"/>
</dbReference>
<keyword evidence="5" id="KW-0274">FAD</keyword>
<evidence type="ECO:0000256" key="3">
    <source>
        <dbReference type="ARBA" id="ARBA00007588"/>
    </source>
</evidence>
<proteinExistence type="inferred from homology"/>
<evidence type="ECO:0000313" key="8">
    <source>
        <dbReference type="EMBL" id="HEA16873.1"/>
    </source>
</evidence>
<keyword evidence="7" id="KW-0560">Oxidoreductase</keyword>
<dbReference type="EMBL" id="DRGM01000115">
    <property type="protein sequence ID" value="HEA16873.1"/>
    <property type="molecule type" value="Genomic_DNA"/>
</dbReference>
<evidence type="ECO:0000256" key="4">
    <source>
        <dbReference type="ARBA" id="ARBA00022630"/>
    </source>
</evidence>
<dbReference type="GO" id="GO:0016491">
    <property type="term" value="F:oxidoreductase activity"/>
    <property type="evidence" value="ECO:0007669"/>
    <property type="project" value="UniProtKB-KW"/>
</dbReference>
<dbReference type="InterPro" id="IPR025700">
    <property type="entry name" value="Lys/Orn_oxygenase"/>
</dbReference>
<comment type="caution">
    <text evidence="8">The sequence shown here is derived from an EMBL/GenBank/DDBJ whole genome shotgun (WGS) entry which is preliminary data.</text>
</comment>
<gene>
    <name evidence="8" type="ORF">ENH88_10600</name>
</gene>
<dbReference type="PANTHER" id="PTHR42802">
    <property type="entry name" value="MONOOXYGENASE"/>
    <property type="match status" value="1"/>
</dbReference>
<keyword evidence="6" id="KW-0521">NADP</keyword>
<name>A0A7V1CYY2_9GAMM</name>
<dbReference type="InterPro" id="IPR036188">
    <property type="entry name" value="FAD/NAD-bd_sf"/>
</dbReference>
<dbReference type="RefSeq" id="WP_304182206.1">
    <property type="nucleotide sequence ID" value="NZ_DRGM01000115.1"/>
</dbReference>
<sequence length="438" mass="50645">MDKPIYDVIGIGLGPFNLSLACLTAPLEGVSSLFLDKNAEFNWHPGMMLPEVSLQTPFMSDLVTLADPTSPYSFLNYIKQQGRLYSFYIRENFFLLRQEYNQYCQWATQQLPNLRFNSEVQHVEYSQDSDIYIVQTCDQVYLAKHLVLGTGPVPRHPQCAQQFIQQEGVIHSSHYLANKSQLQQQQSISIIGSGQSAAEIFYDLLQDIDQHNYQLNWLTRSSRFYPLEYTKLTLEMTSPEYVDYFYQLPEQKRQQLNRRQHNLYKGINSELINNIFDLLYSKRLTAKLPVSLHTNSALIDMTYHNHGGGYKLNLEQTEQQQLYSINTQSIIFATGYQPYQPSFLAGISHCIDSDDAGLYQVGRNYSIDKQHQRIFVQNAEQHTHGFVTPDLGMACYRNSCIIRAITGHEHYPIERKIAFQEFAAPNSEFCDEVEQFRA</sequence>
<dbReference type="AlphaFoldDB" id="A0A7V1CYY2"/>
<dbReference type="SUPFAM" id="SSF51905">
    <property type="entry name" value="FAD/NAD(P)-binding domain"/>
    <property type="match status" value="1"/>
</dbReference>
<evidence type="ECO:0000256" key="5">
    <source>
        <dbReference type="ARBA" id="ARBA00022827"/>
    </source>
</evidence>
<keyword evidence="4" id="KW-0285">Flavoprotein</keyword>